<dbReference type="AlphaFoldDB" id="A0A177KY06"/>
<dbReference type="Proteomes" id="UP000077271">
    <property type="component" value="Unassembled WGS sequence"/>
</dbReference>
<dbReference type="Pfam" id="PF00575">
    <property type="entry name" value="S1"/>
    <property type="match status" value="1"/>
</dbReference>
<dbReference type="EMBL" id="LQWY01000017">
    <property type="protein sequence ID" value="OAH61560.1"/>
    <property type="molecule type" value="Genomic_DNA"/>
</dbReference>
<dbReference type="PANTHER" id="PTHR10724">
    <property type="entry name" value="30S RIBOSOMAL PROTEIN S1"/>
    <property type="match status" value="1"/>
</dbReference>
<dbReference type="EMBL" id="LQWZ01000010">
    <property type="protein sequence ID" value="OAH58288.1"/>
    <property type="molecule type" value="Genomic_DNA"/>
</dbReference>
<protein>
    <submittedName>
        <fullName evidence="2">RNA-binding protein S1</fullName>
    </submittedName>
</protein>
<dbReference type="FunFam" id="2.40.50.140:FF:000051">
    <property type="entry name" value="RNA-binding transcriptional accessory protein"/>
    <property type="match status" value="1"/>
</dbReference>
<keyword evidence="4" id="KW-1185">Reference proteome</keyword>
<proteinExistence type="predicted"/>
<dbReference type="GO" id="GO:0003735">
    <property type="term" value="F:structural constituent of ribosome"/>
    <property type="evidence" value="ECO:0007669"/>
    <property type="project" value="TreeGrafter"/>
</dbReference>
<dbReference type="Gene3D" id="2.40.50.140">
    <property type="entry name" value="Nucleic acid-binding proteins"/>
    <property type="match status" value="1"/>
</dbReference>
<dbReference type="NCBIfam" id="NF005973">
    <property type="entry name" value="PRK08059.1"/>
    <property type="match status" value="1"/>
</dbReference>
<name>A0A177KY06_9BACI</name>
<dbReference type="STRING" id="29332.AWH48_18085"/>
<dbReference type="PRINTS" id="PR00681">
    <property type="entry name" value="RIBOSOMALS1"/>
</dbReference>
<feature type="domain" description="S1 motif" evidence="1">
    <location>
        <begin position="8"/>
        <end position="77"/>
    </location>
</feature>
<dbReference type="NCBIfam" id="NF040579">
    <property type="entry name" value="S1_dom_CvfD"/>
    <property type="match status" value="1"/>
</dbReference>
<evidence type="ECO:0000313" key="5">
    <source>
        <dbReference type="Proteomes" id="UP000077271"/>
    </source>
</evidence>
<evidence type="ECO:0000313" key="2">
    <source>
        <dbReference type="EMBL" id="OAH58288.1"/>
    </source>
</evidence>
<dbReference type="InterPro" id="IPR050437">
    <property type="entry name" value="Ribos_protein_bS1-like"/>
</dbReference>
<dbReference type="SUPFAM" id="SSF50249">
    <property type="entry name" value="Nucleic acid-binding proteins"/>
    <property type="match status" value="1"/>
</dbReference>
<accession>A0A177KY06</accession>
<dbReference type="InterPro" id="IPR035104">
    <property type="entry name" value="Ribosomal_protein_S1-like"/>
</dbReference>
<dbReference type="InterPro" id="IPR003029">
    <property type="entry name" value="S1_domain"/>
</dbReference>
<dbReference type="GO" id="GO:0005737">
    <property type="term" value="C:cytoplasm"/>
    <property type="evidence" value="ECO:0007669"/>
    <property type="project" value="UniProtKB-ARBA"/>
</dbReference>
<dbReference type="PANTHER" id="PTHR10724:SF10">
    <property type="entry name" value="S1 RNA-BINDING DOMAIN-CONTAINING PROTEIN 1"/>
    <property type="match status" value="1"/>
</dbReference>
<organism evidence="2 5">
    <name type="scientific">Domibacillus aminovorans</name>
    <dbReference type="NCBI Taxonomy" id="29332"/>
    <lineage>
        <taxon>Bacteria</taxon>
        <taxon>Bacillati</taxon>
        <taxon>Bacillota</taxon>
        <taxon>Bacilli</taxon>
        <taxon>Bacillales</taxon>
        <taxon>Bacillaceae</taxon>
        <taxon>Domibacillus</taxon>
    </lineage>
</organism>
<dbReference type="RefSeq" id="WP_018394236.1">
    <property type="nucleotide sequence ID" value="NZ_JBCNAN010000058.1"/>
</dbReference>
<dbReference type="GO" id="GO:0003729">
    <property type="term" value="F:mRNA binding"/>
    <property type="evidence" value="ECO:0007669"/>
    <property type="project" value="TreeGrafter"/>
</dbReference>
<dbReference type="PROSITE" id="PS50126">
    <property type="entry name" value="S1"/>
    <property type="match status" value="1"/>
</dbReference>
<comment type="caution">
    <text evidence="2">The sequence shown here is derived from an EMBL/GenBank/DDBJ whole genome shotgun (WGS) entry which is preliminary data.</text>
</comment>
<dbReference type="InterPro" id="IPR012340">
    <property type="entry name" value="NA-bd_OB-fold"/>
</dbReference>
<dbReference type="GO" id="GO:0006412">
    <property type="term" value="P:translation"/>
    <property type="evidence" value="ECO:0007669"/>
    <property type="project" value="TreeGrafter"/>
</dbReference>
<reference evidence="4 5" key="1">
    <citation type="submission" date="2016-01" db="EMBL/GenBank/DDBJ databases">
        <title>Investigation of taxonomic status of Bacillus aminovorans.</title>
        <authorList>
            <person name="Verma A."/>
            <person name="Pal Y."/>
            <person name="Krishnamurthi S."/>
        </authorList>
    </citation>
    <scope>NUCLEOTIDE SEQUENCE [LARGE SCALE GENOMIC DNA]</scope>
    <source>
        <strain evidence="3 4">DSM 1314</strain>
        <strain evidence="2 5">DSM 4337</strain>
    </source>
</reference>
<evidence type="ECO:0000313" key="4">
    <source>
        <dbReference type="Proteomes" id="UP000076935"/>
    </source>
</evidence>
<gene>
    <name evidence="2" type="ORF">AWH48_18085</name>
    <name evidence="3" type="ORF">AWH49_12425</name>
</gene>
<sequence length="121" mass="13617">MEQKFEPGQIVTGKITGIQPYGAFVALEHGRQGLVHISEITHGFVRDINDYLTIGEDVAVKVLSVNEDESKISLSIRATEEGGRRQRRGICIDDDGDGFHPLKDKLQEWIEQSVREERKKG</sequence>
<dbReference type="SMART" id="SM00316">
    <property type="entry name" value="S1"/>
    <property type="match status" value="1"/>
</dbReference>
<dbReference type="OrthoDB" id="9810507at2"/>
<dbReference type="Proteomes" id="UP000076935">
    <property type="component" value="Unassembled WGS sequence"/>
</dbReference>
<evidence type="ECO:0000259" key="1">
    <source>
        <dbReference type="PROSITE" id="PS50126"/>
    </source>
</evidence>
<evidence type="ECO:0000313" key="3">
    <source>
        <dbReference type="EMBL" id="OAH61560.1"/>
    </source>
</evidence>